<dbReference type="AlphaFoldDB" id="A0A1F2UMC5"/>
<dbReference type="PANTHER" id="PTHR34298">
    <property type="entry name" value="SEGREGATION AND CONDENSATION PROTEIN B"/>
    <property type="match status" value="1"/>
</dbReference>
<dbReference type="GO" id="GO:0051304">
    <property type="term" value="P:chromosome separation"/>
    <property type="evidence" value="ECO:0007669"/>
    <property type="project" value="InterPro"/>
</dbReference>
<proteinExistence type="inferred from homology"/>
<dbReference type="PIRSF" id="PIRSF019345">
    <property type="entry name" value="ScpB"/>
    <property type="match status" value="1"/>
</dbReference>
<dbReference type="InterPro" id="IPR036390">
    <property type="entry name" value="WH_DNA-bd_sf"/>
</dbReference>
<comment type="similarity">
    <text evidence="5">Belongs to the ScpB family.</text>
</comment>
<dbReference type="HAMAP" id="MF_01804">
    <property type="entry name" value="ScpB"/>
    <property type="match status" value="1"/>
</dbReference>
<evidence type="ECO:0000256" key="5">
    <source>
        <dbReference type="HAMAP-Rule" id="MF_01804"/>
    </source>
</evidence>
<evidence type="ECO:0000256" key="2">
    <source>
        <dbReference type="ARBA" id="ARBA00022618"/>
    </source>
</evidence>
<dbReference type="Gene3D" id="1.10.10.10">
    <property type="entry name" value="Winged helix-like DNA-binding domain superfamily/Winged helix DNA-binding domain"/>
    <property type="match status" value="2"/>
</dbReference>
<dbReference type="InterPro" id="IPR005234">
    <property type="entry name" value="ScpB_csome_segregation"/>
</dbReference>
<organism evidence="6 7">
    <name type="scientific">Candidatus Aquicultor primus</name>
    <dbReference type="NCBI Taxonomy" id="1797195"/>
    <lineage>
        <taxon>Bacteria</taxon>
        <taxon>Bacillati</taxon>
        <taxon>Actinomycetota</taxon>
        <taxon>Candidatus Aquicultoria</taxon>
        <taxon>Candidatus Aquicultorales</taxon>
        <taxon>Candidatus Aquicultoraceae</taxon>
        <taxon>Candidatus Aquicultor</taxon>
    </lineage>
</organism>
<evidence type="ECO:0000256" key="3">
    <source>
        <dbReference type="ARBA" id="ARBA00022829"/>
    </source>
</evidence>
<keyword evidence="4 5" id="KW-0131">Cell cycle</keyword>
<keyword evidence="3 5" id="KW-0159">Chromosome partition</keyword>
<dbReference type="Proteomes" id="UP000178086">
    <property type="component" value="Unassembled WGS sequence"/>
</dbReference>
<comment type="caution">
    <text evidence="6">The sequence shown here is derived from an EMBL/GenBank/DDBJ whole genome shotgun (WGS) entry which is preliminary data.</text>
</comment>
<dbReference type="Pfam" id="PF04079">
    <property type="entry name" value="SMC_ScpB"/>
    <property type="match status" value="1"/>
</dbReference>
<evidence type="ECO:0000313" key="7">
    <source>
        <dbReference type="Proteomes" id="UP000178086"/>
    </source>
</evidence>
<dbReference type="GO" id="GO:0006260">
    <property type="term" value="P:DNA replication"/>
    <property type="evidence" value="ECO:0007669"/>
    <property type="project" value="UniProtKB-UniRule"/>
</dbReference>
<dbReference type="PANTHER" id="PTHR34298:SF2">
    <property type="entry name" value="SEGREGATION AND CONDENSATION PROTEIN B"/>
    <property type="match status" value="1"/>
</dbReference>
<comment type="function">
    <text evidence="5">Participates in chromosomal partition during cell division. May act via the formation of a condensin-like complex containing Smc and ScpA that pull DNA away from mid-cell into both cell halves.</text>
</comment>
<dbReference type="NCBIfam" id="TIGR00281">
    <property type="entry name" value="SMC-Scp complex subunit ScpB"/>
    <property type="match status" value="1"/>
</dbReference>
<accession>A0A1F2UMC5</accession>
<evidence type="ECO:0000256" key="1">
    <source>
        <dbReference type="ARBA" id="ARBA00022490"/>
    </source>
</evidence>
<comment type="subcellular location">
    <subcellularLocation>
        <location evidence="5">Cytoplasm</location>
    </subcellularLocation>
    <text evidence="5">Associated with two foci at the outer edges of the nucleoid region in young cells, and at four foci within both cell halves in older cells.</text>
</comment>
<protein>
    <recommendedName>
        <fullName evidence="5">Segregation and condensation protein B</fullName>
    </recommendedName>
</protein>
<keyword evidence="1 5" id="KW-0963">Cytoplasm</keyword>
<keyword evidence="2 5" id="KW-0132">Cell division</keyword>
<dbReference type="SUPFAM" id="SSF46785">
    <property type="entry name" value="Winged helix' DNA-binding domain"/>
    <property type="match status" value="2"/>
</dbReference>
<dbReference type="InterPro" id="IPR036388">
    <property type="entry name" value="WH-like_DNA-bd_sf"/>
</dbReference>
<evidence type="ECO:0000256" key="4">
    <source>
        <dbReference type="ARBA" id="ARBA00023306"/>
    </source>
</evidence>
<reference evidence="6 7" key="1">
    <citation type="journal article" date="2016" name="Nat. Commun.">
        <title>Thousands of microbial genomes shed light on interconnected biogeochemical processes in an aquifer system.</title>
        <authorList>
            <person name="Anantharaman K."/>
            <person name="Brown C.T."/>
            <person name="Hug L.A."/>
            <person name="Sharon I."/>
            <person name="Castelle C.J."/>
            <person name="Probst A.J."/>
            <person name="Thomas B.C."/>
            <person name="Singh A."/>
            <person name="Wilkins M.J."/>
            <person name="Karaoz U."/>
            <person name="Brodie E.L."/>
            <person name="Williams K.H."/>
            <person name="Hubbard S.S."/>
            <person name="Banfield J.F."/>
        </authorList>
    </citation>
    <scope>NUCLEOTIDE SEQUENCE [LARGE SCALE GENOMIC DNA]</scope>
</reference>
<dbReference type="EMBL" id="MELI01000052">
    <property type="protein sequence ID" value="OFW34137.1"/>
    <property type="molecule type" value="Genomic_DNA"/>
</dbReference>
<dbReference type="GO" id="GO:0005737">
    <property type="term" value="C:cytoplasm"/>
    <property type="evidence" value="ECO:0007669"/>
    <property type="project" value="UniProtKB-SubCell"/>
</dbReference>
<sequence length="193" mass="21868">MSDTNVRLRGIVESLLFVSDQPLSVEKISEIVEVDGEEIKKVLEDLENEYKRADRGYQLREVAGGFRMNSHPAYSPYIEKLLISFDHRRLTQAALETLSIIAYKQPVTKADIGAIRGVNSDGVINTLLNRDLIKEEGKQDTPGQPILYGTSTRFMESFGMRSLAELPPLDEFNPDEDIRRQIEDNLRTQAVVE</sequence>
<name>A0A1F2UMC5_9ACTN</name>
<evidence type="ECO:0000313" key="6">
    <source>
        <dbReference type="EMBL" id="OFW34137.1"/>
    </source>
</evidence>
<comment type="subunit">
    <text evidence="5">Homodimer. Homodimerization may be required to stabilize the binding of ScpA to the Smc head domains. Component of a cohesin-like complex composed of ScpA, ScpB and the Smc homodimer, in which ScpA and ScpB bind to the head domain of Smc. The presence of the three proteins is required for the association of the complex with DNA.</text>
</comment>
<dbReference type="GO" id="GO:0051301">
    <property type="term" value="P:cell division"/>
    <property type="evidence" value="ECO:0007669"/>
    <property type="project" value="UniProtKB-KW"/>
</dbReference>
<gene>
    <name evidence="5" type="primary">scpB</name>
    <name evidence="6" type="ORF">A2074_05140</name>
</gene>